<organism evidence="11 12">
    <name type="scientific">Candidatus Spyradosoma merdigallinarum</name>
    <dbReference type="NCBI Taxonomy" id="2840950"/>
    <lineage>
        <taxon>Bacteria</taxon>
        <taxon>Pseudomonadati</taxon>
        <taxon>Verrucomicrobiota</taxon>
        <taxon>Opitutia</taxon>
        <taxon>Opitutia incertae sedis</taxon>
        <taxon>Candidatus Spyradosoma</taxon>
    </lineage>
</organism>
<evidence type="ECO:0000256" key="7">
    <source>
        <dbReference type="ARBA" id="ARBA00022842"/>
    </source>
</evidence>
<evidence type="ECO:0000313" key="11">
    <source>
        <dbReference type="EMBL" id="HIV03793.1"/>
    </source>
</evidence>
<dbReference type="Pfam" id="PF00809">
    <property type="entry name" value="Pterin_bind"/>
    <property type="match status" value="1"/>
</dbReference>
<dbReference type="PROSITE" id="PS50972">
    <property type="entry name" value="PTERIN_BINDING"/>
    <property type="match status" value="1"/>
</dbReference>
<evidence type="ECO:0000256" key="1">
    <source>
        <dbReference type="ARBA" id="ARBA00000012"/>
    </source>
</evidence>
<comment type="catalytic activity">
    <reaction evidence="1">
        <text>(7,8-dihydropterin-6-yl)methyl diphosphate + 4-aminobenzoate = 7,8-dihydropteroate + diphosphate</text>
        <dbReference type="Rhea" id="RHEA:19949"/>
        <dbReference type="ChEBI" id="CHEBI:17836"/>
        <dbReference type="ChEBI" id="CHEBI:17839"/>
        <dbReference type="ChEBI" id="CHEBI:33019"/>
        <dbReference type="ChEBI" id="CHEBI:72950"/>
        <dbReference type="EC" id="2.5.1.15"/>
    </reaction>
</comment>
<dbReference type="GO" id="GO:0046654">
    <property type="term" value="P:tetrahydrofolate biosynthetic process"/>
    <property type="evidence" value="ECO:0007669"/>
    <property type="project" value="TreeGrafter"/>
</dbReference>
<comment type="cofactor">
    <cofactor evidence="2 9">
        <name>Mg(2+)</name>
        <dbReference type="ChEBI" id="CHEBI:18420"/>
    </cofactor>
</comment>
<keyword evidence="6 9" id="KW-0479">Metal-binding</keyword>
<comment type="function">
    <text evidence="9">Catalyzes the condensation of para-aminobenzoate (pABA) with 6-hydroxymethyl-7,8-dihydropterin diphosphate (DHPt-PP) to form 7,8-dihydropteroate (H2Pte), the immediate precursor of folate derivatives.</text>
</comment>
<dbReference type="PROSITE" id="PS00793">
    <property type="entry name" value="DHPS_2"/>
    <property type="match status" value="1"/>
</dbReference>
<reference evidence="11" key="1">
    <citation type="submission" date="2020-10" db="EMBL/GenBank/DDBJ databases">
        <authorList>
            <person name="Gilroy R."/>
        </authorList>
    </citation>
    <scope>NUCLEOTIDE SEQUENCE</scope>
    <source>
        <strain evidence="11">10669</strain>
    </source>
</reference>
<evidence type="ECO:0000256" key="9">
    <source>
        <dbReference type="RuleBase" id="RU361205"/>
    </source>
</evidence>
<gene>
    <name evidence="11" type="primary">folP</name>
    <name evidence="11" type="ORF">IAC75_01420</name>
</gene>
<dbReference type="SUPFAM" id="SSF51717">
    <property type="entry name" value="Dihydropteroate synthetase-like"/>
    <property type="match status" value="1"/>
</dbReference>
<dbReference type="CDD" id="cd00739">
    <property type="entry name" value="DHPS"/>
    <property type="match status" value="1"/>
</dbReference>
<evidence type="ECO:0000313" key="12">
    <source>
        <dbReference type="Proteomes" id="UP000886812"/>
    </source>
</evidence>
<comment type="similarity">
    <text evidence="9">Belongs to the DHPS family.</text>
</comment>
<feature type="domain" description="Pterin-binding" evidence="10">
    <location>
        <begin position="27"/>
        <end position="282"/>
    </location>
</feature>
<dbReference type="EMBL" id="DVOG01000039">
    <property type="protein sequence ID" value="HIV03793.1"/>
    <property type="molecule type" value="Genomic_DNA"/>
</dbReference>
<evidence type="ECO:0000256" key="4">
    <source>
        <dbReference type="ARBA" id="ARBA00012458"/>
    </source>
</evidence>
<evidence type="ECO:0000256" key="5">
    <source>
        <dbReference type="ARBA" id="ARBA00022679"/>
    </source>
</evidence>
<keyword evidence="8 9" id="KW-0289">Folate biosynthesis</keyword>
<reference evidence="11" key="2">
    <citation type="journal article" date="2021" name="PeerJ">
        <title>Extensive microbial diversity within the chicken gut microbiome revealed by metagenomics and culture.</title>
        <authorList>
            <person name="Gilroy R."/>
            <person name="Ravi A."/>
            <person name="Getino M."/>
            <person name="Pursley I."/>
            <person name="Horton D.L."/>
            <person name="Alikhan N.F."/>
            <person name="Baker D."/>
            <person name="Gharbi K."/>
            <person name="Hall N."/>
            <person name="Watson M."/>
            <person name="Adriaenssens E.M."/>
            <person name="Foster-Nyarko E."/>
            <person name="Jarju S."/>
            <person name="Secka A."/>
            <person name="Antonio M."/>
            <person name="Oren A."/>
            <person name="Chaudhuri R.R."/>
            <person name="La Ragione R."/>
            <person name="Hildebrand F."/>
            <person name="Pallen M.J."/>
        </authorList>
    </citation>
    <scope>NUCLEOTIDE SEQUENCE</scope>
    <source>
        <strain evidence="11">10669</strain>
    </source>
</reference>
<dbReference type="InterPro" id="IPR011005">
    <property type="entry name" value="Dihydropteroate_synth-like_sf"/>
</dbReference>
<dbReference type="InterPro" id="IPR006390">
    <property type="entry name" value="DHP_synth_dom"/>
</dbReference>
<dbReference type="AlphaFoldDB" id="A0A9D1NIF5"/>
<dbReference type="GO" id="GO:0004156">
    <property type="term" value="F:dihydropteroate synthase activity"/>
    <property type="evidence" value="ECO:0007669"/>
    <property type="project" value="UniProtKB-EC"/>
</dbReference>
<dbReference type="Gene3D" id="3.20.20.20">
    <property type="entry name" value="Dihydropteroate synthase-like"/>
    <property type="match status" value="1"/>
</dbReference>
<dbReference type="NCBIfam" id="TIGR01496">
    <property type="entry name" value="DHPS"/>
    <property type="match status" value="1"/>
</dbReference>
<evidence type="ECO:0000256" key="3">
    <source>
        <dbReference type="ARBA" id="ARBA00004763"/>
    </source>
</evidence>
<evidence type="ECO:0000256" key="6">
    <source>
        <dbReference type="ARBA" id="ARBA00022723"/>
    </source>
</evidence>
<dbReference type="InterPro" id="IPR000489">
    <property type="entry name" value="Pterin-binding_dom"/>
</dbReference>
<comment type="pathway">
    <text evidence="3 9">Cofactor biosynthesis; tetrahydrofolate biosynthesis; 7,8-dihydrofolate from 2-amino-4-hydroxy-6-hydroxymethyl-7,8-dihydropteridine diphosphate and 4-aminobenzoate: step 1/2.</text>
</comment>
<proteinExistence type="inferred from homology"/>
<evidence type="ECO:0000256" key="8">
    <source>
        <dbReference type="ARBA" id="ARBA00022909"/>
    </source>
</evidence>
<keyword evidence="7 9" id="KW-0460">Magnesium</keyword>
<name>A0A9D1NIF5_9BACT</name>
<dbReference type="EC" id="2.5.1.15" evidence="4 9"/>
<comment type="caution">
    <text evidence="11">The sequence shown here is derived from an EMBL/GenBank/DDBJ whole genome shotgun (WGS) entry which is preliminary data.</text>
</comment>
<dbReference type="PROSITE" id="PS00792">
    <property type="entry name" value="DHPS_1"/>
    <property type="match status" value="1"/>
</dbReference>
<dbReference type="InterPro" id="IPR045031">
    <property type="entry name" value="DHP_synth-like"/>
</dbReference>
<keyword evidence="5 9" id="KW-0808">Transferase</keyword>
<accession>A0A9D1NIF5</accession>
<dbReference type="GO" id="GO:0005829">
    <property type="term" value="C:cytosol"/>
    <property type="evidence" value="ECO:0007669"/>
    <property type="project" value="TreeGrafter"/>
</dbReference>
<dbReference type="GO" id="GO:0046656">
    <property type="term" value="P:folic acid biosynthetic process"/>
    <property type="evidence" value="ECO:0007669"/>
    <property type="project" value="UniProtKB-KW"/>
</dbReference>
<dbReference type="PANTHER" id="PTHR20941:SF1">
    <property type="entry name" value="FOLIC ACID SYNTHESIS PROTEIN FOL1"/>
    <property type="match status" value="1"/>
</dbReference>
<dbReference type="Proteomes" id="UP000886812">
    <property type="component" value="Unassembled WGS sequence"/>
</dbReference>
<sequence>MPAPSVRNGFWKSPHSRALPCVFAERTLLMGIVNATPDSFSDGGEAFSPDAARSRAAALVSAGADIIDLGAESTRPGFAPVGAEEELRRLLPALAAIREALPDVPVSVDTYRPEVAEAAIAAGADIINDVRAIGAAGESGAEGRAMARVAARLGCPLIAMHNRAFPRGADFLRDFLEDMRAGAARLLSEGVPASQLWLDPGFGFGKTPEQNLRLVAEIGKIAELGFPVLLAASRKSTLGLVLGGKPPRERAGGDAACCALGAFGGAACLRLHDVGAHRDCVRTADAIFRASRAAFSAP</sequence>
<evidence type="ECO:0000256" key="2">
    <source>
        <dbReference type="ARBA" id="ARBA00001946"/>
    </source>
</evidence>
<dbReference type="GO" id="GO:0046872">
    <property type="term" value="F:metal ion binding"/>
    <property type="evidence" value="ECO:0007669"/>
    <property type="project" value="UniProtKB-KW"/>
</dbReference>
<evidence type="ECO:0000259" key="10">
    <source>
        <dbReference type="PROSITE" id="PS50972"/>
    </source>
</evidence>
<protein>
    <recommendedName>
        <fullName evidence="4 9">Dihydropteroate synthase</fullName>
        <shortName evidence="9">DHPS</shortName>
        <ecNumber evidence="4 9">2.5.1.15</ecNumber>
    </recommendedName>
    <alternativeName>
        <fullName evidence="9">Dihydropteroate pyrophosphorylase</fullName>
    </alternativeName>
</protein>
<dbReference type="PANTHER" id="PTHR20941">
    <property type="entry name" value="FOLATE SYNTHESIS PROTEINS"/>
    <property type="match status" value="1"/>
</dbReference>